<protein>
    <submittedName>
        <fullName evidence="4">SesA protein</fullName>
    </submittedName>
</protein>
<proteinExistence type="predicted"/>
<evidence type="ECO:0000259" key="2">
    <source>
        <dbReference type="Pfam" id="PF17106"/>
    </source>
</evidence>
<accession>E4UXQ4</accession>
<dbReference type="InterPro" id="IPR031353">
    <property type="entry name" value="NACHT_sigma"/>
</dbReference>
<evidence type="ECO:0000313" key="5">
    <source>
        <dbReference type="Proteomes" id="UP000002669"/>
    </source>
</evidence>
<feature type="domain" description="NACHT-NTPase and P-loop NTPases N-terminal" evidence="3">
    <location>
        <begin position="10"/>
        <end position="131"/>
    </location>
</feature>
<evidence type="ECO:0000259" key="3">
    <source>
        <dbReference type="Pfam" id="PF17107"/>
    </source>
</evidence>
<dbReference type="Proteomes" id="UP000002669">
    <property type="component" value="Unassembled WGS sequence"/>
</dbReference>
<name>E4UXQ4_ARTGP</name>
<dbReference type="OrthoDB" id="1658288at2759"/>
<dbReference type="RefSeq" id="XP_003172360.1">
    <property type="nucleotide sequence ID" value="XM_003172312.1"/>
</dbReference>
<dbReference type="STRING" id="535722.E4UXQ4"/>
<dbReference type="OMA" id="SQFNNAD"/>
<feature type="domain" description="NACHT-NTPase sigma" evidence="2">
    <location>
        <begin position="170"/>
        <end position="201"/>
    </location>
</feature>
<dbReference type="InParanoid" id="E4UXQ4"/>
<dbReference type="GeneID" id="10027629"/>
<reference evidence="5" key="1">
    <citation type="journal article" date="2012" name="MBio">
        <title>Comparative genome analysis of Trichophyton rubrum and related dermatophytes reveals candidate genes involved in infection.</title>
        <authorList>
            <person name="Martinez D.A."/>
            <person name="Oliver B.G."/>
            <person name="Graeser Y."/>
            <person name="Goldberg J.M."/>
            <person name="Li W."/>
            <person name="Martinez-Rossi N.M."/>
            <person name="Monod M."/>
            <person name="Shelest E."/>
            <person name="Barton R.C."/>
            <person name="Birch E."/>
            <person name="Brakhage A.A."/>
            <person name="Chen Z."/>
            <person name="Gurr S.J."/>
            <person name="Heiman D."/>
            <person name="Heitman J."/>
            <person name="Kosti I."/>
            <person name="Rossi A."/>
            <person name="Saif S."/>
            <person name="Samalova M."/>
            <person name="Saunders C.W."/>
            <person name="Shea T."/>
            <person name="Summerbell R.C."/>
            <person name="Xu J."/>
            <person name="Young S."/>
            <person name="Zeng Q."/>
            <person name="Birren B.W."/>
            <person name="Cuomo C.A."/>
            <person name="White T.C."/>
        </authorList>
    </citation>
    <scope>NUCLEOTIDE SEQUENCE [LARGE SCALE GENOMIC DNA]</scope>
    <source>
        <strain evidence="5">ATCC MYA-4604 / CBS 118893</strain>
    </source>
</reference>
<organism evidence="5">
    <name type="scientific">Arthroderma gypseum (strain ATCC MYA-4604 / CBS 118893)</name>
    <name type="common">Microsporum gypseum</name>
    <dbReference type="NCBI Taxonomy" id="535722"/>
    <lineage>
        <taxon>Eukaryota</taxon>
        <taxon>Fungi</taxon>
        <taxon>Dikarya</taxon>
        <taxon>Ascomycota</taxon>
        <taxon>Pezizomycotina</taxon>
        <taxon>Eurotiomycetes</taxon>
        <taxon>Eurotiomycetidae</taxon>
        <taxon>Onygenales</taxon>
        <taxon>Arthrodermataceae</taxon>
        <taxon>Nannizzia</taxon>
    </lineage>
</organism>
<feature type="compositionally biased region" description="Polar residues" evidence="1">
    <location>
        <begin position="180"/>
        <end position="195"/>
    </location>
</feature>
<dbReference type="eggNOG" id="ENOG502SRS4">
    <property type="taxonomic scope" value="Eukaryota"/>
</dbReference>
<dbReference type="HOGENOM" id="CLU_080513_1_0_1"/>
<evidence type="ECO:0000256" key="1">
    <source>
        <dbReference type="SAM" id="MobiDB-lite"/>
    </source>
</evidence>
<dbReference type="Pfam" id="PF17106">
    <property type="entry name" value="NACHT_sigma"/>
    <property type="match status" value="1"/>
</dbReference>
<dbReference type="AlphaFoldDB" id="E4UXQ4"/>
<sequence>MSGIEAIGLISGIISIVDTAIKLHDALKNADCLPRAFQEVALRLPVVKDTLTTVKGHLEENGGDAATFQAIMPVIEGCSDNAEALKNILQEVMVSPDHSRLQRYRLAIRRLGKGSQVEELMKTLLENVQLLAGNRAIKAATEAQVSEVLEAIHALSDVPPSAPDTPGSVSFAHYGTGSQFNNADGGTQNNNTGSGRQYIAHSMTFGSD</sequence>
<dbReference type="InterPro" id="IPR031352">
    <property type="entry name" value="SesA"/>
</dbReference>
<dbReference type="EMBL" id="DS989825">
    <property type="protein sequence ID" value="EFR01949.1"/>
    <property type="molecule type" value="Genomic_DNA"/>
</dbReference>
<keyword evidence="5" id="KW-1185">Reference proteome</keyword>
<feature type="region of interest" description="Disordered" evidence="1">
    <location>
        <begin position="180"/>
        <end position="208"/>
    </location>
</feature>
<evidence type="ECO:0000313" key="4">
    <source>
        <dbReference type="EMBL" id="EFR01949.1"/>
    </source>
</evidence>
<gene>
    <name evidence="4" type="ORF">MGYG_04950</name>
</gene>
<dbReference type="Pfam" id="PF17107">
    <property type="entry name" value="SesA"/>
    <property type="match status" value="1"/>
</dbReference>
<dbReference type="VEuPathDB" id="FungiDB:MGYG_04950"/>